<gene>
    <name evidence="1" type="ORF">ADFLV_1282</name>
</gene>
<dbReference type="AlphaFoldDB" id="A0AAE7E787"/>
<proteinExistence type="predicted"/>
<reference evidence="1 2" key="1">
    <citation type="submission" date="2020-05" db="EMBL/GenBank/DDBJ databases">
        <title>Complete genome sequencing of Campylobacter and Arcobacter type strains.</title>
        <authorList>
            <person name="Miller W.G."/>
            <person name="Yee E."/>
        </authorList>
    </citation>
    <scope>NUCLEOTIDE SEQUENCE [LARGE SCALE GENOMIC DNA]</scope>
    <source>
        <strain evidence="1 2">LMG 25694</strain>
    </source>
</reference>
<dbReference type="KEGG" id="adz:ADFLV_1282"/>
<sequence length="79" mass="8823">MNIEEEIEKYEKEIKALGLTKGLNLNSKQTAQVVGISPSTIEKWRKEGIGIDHIIAGGRVMYPIRAIARFQVLSQIKTA</sequence>
<evidence type="ECO:0000313" key="2">
    <source>
        <dbReference type="Proteomes" id="UP000503313"/>
    </source>
</evidence>
<accession>A0AAE7E787</accession>
<dbReference type="InterPro" id="IPR009061">
    <property type="entry name" value="DNA-bd_dom_put_sf"/>
</dbReference>
<protein>
    <submittedName>
        <fullName evidence="1">DNA-binding protein (HTH domain)</fullName>
    </submittedName>
</protein>
<keyword evidence="2" id="KW-1185">Reference proteome</keyword>
<dbReference type="EMBL" id="CP053835">
    <property type="protein sequence ID" value="QKF77314.1"/>
    <property type="molecule type" value="Genomic_DNA"/>
</dbReference>
<dbReference type="Proteomes" id="UP000503313">
    <property type="component" value="Chromosome"/>
</dbReference>
<organism evidence="1 2">
    <name type="scientific">Arcobacter defluvii</name>
    <dbReference type="NCBI Taxonomy" id="873191"/>
    <lineage>
        <taxon>Bacteria</taxon>
        <taxon>Pseudomonadati</taxon>
        <taxon>Campylobacterota</taxon>
        <taxon>Epsilonproteobacteria</taxon>
        <taxon>Campylobacterales</taxon>
        <taxon>Arcobacteraceae</taxon>
        <taxon>Arcobacter</taxon>
    </lineage>
</organism>
<dbReference type="RefSeq" id="WP_129012094.1">
    <property type="nucleotide sequence ID" value="NZ_CP053835.1"/>
</dbReference>
<name>A0AAE7E787_9BACT</name>
<dbReference type="SUPFAM" id="SSF46955">
    <property type="entry name" value="Putative DNA-binding domain"/>
    <property type="match status" value="1"/>
</dbReference>
<dbReference type="GO" id="GO:0003677">
    <property type="term" value="F:DNA binding"/>
    <property type="evidence" value="ECO:0007669"/>
    <property type="project" value="UniProtKB-KW"/>
</dbReference>
<evidence type="ECO:0000313" key="1">
    <source>
        <dbReference type="EMBL" id="QKF77314.1"/>
    </source>
</evidence>
<keyword evidence="1" id="KW-0238">DNA-binding</keyword>